<evidence type="ECO:0000256" key="4">
    <source>
        <dbReference type="ARBA" id="ARBA00023002"/>
    </source>
</evidence>
<dbReference type="GO" id="GO:0045454">
    <property type="term" value="P:cell redox homeostasis"/>
    <property type="evidence" value="ECO:0007669"/>
    <property type="project" value="TreeGrafter"/>
</dbReference>
<dbReference type="PANTHER" id="PTHR10430">
    <property type="entry name" value="PEROXIREDOXIN"/>
    <property type="match status" value="1"/>
</dbReference>
<dbReference type="InterPro" id="IPR013740">
    <property type="entry name" value="Redoxin"/>
</dbReference>
<dbReference type="Gene3D" id="3.40.30.10">
    <property type="entry name" value="Glutaredoxin"/>
    <property type="match status" value="1"/>
</dbReference>
<dbReference type="Proteomes" id="UP000006671">
    <property type="component" value="Unassembled WGS sequence"/>
</dbReference>
<dbReference type="InParanoid" id="D2V4S4"/>
<evidence type="ECO:0000256" key="1">
    <source>
        <dbReference type="ARBA" id="ARBA00010505"/>
    </source>
</evidence>
<name>D2V4S4_NAEGR</name>
<accession>D2V4S4</accession>
<dbReference type="OrthoDB" id="1882547at2759"/>
<evidence type="ECO:0000256" key="3">
    <source>
        <dbReference type="ARBA" id="ARBA00022862"/>
    </source>
</evidence>
<dbReference type="OMA" id="YTMNGWA"/>
<dbReference type="GO" id="GO:0034599">
    <property type="term" value="P:cellular response to oxidative stress"/>
    <property type="evidence" value="ECO:0007669"/>
    <property type="project" value="InterPro"/>
</dbReference>
<dbReference type="GO" id="GO:0042744">
    <property type="term" value="P:hydrogen peroxide catabolic process"/>
    <property type="evidence" value="ECO:0007669"/>
    <property type="project" value="TreeGrafter"/>
</dbReference>
<dbReference type="VEuPathDB" id="AmoebaDB:NAEGRDRAFT_35558"/>
<dbReference type="STRING" id="5762.D2V4S4"/>
<feature type="domain" description="Thioredoxin" evidence="8">
    <location>
        <begin position="13"/>
        <end position="184"/>
    </location>
</feature>
<dbReference type="SUPFAM" id="SSF52833">
    <property type="entry name" value="Thioredoxin-like"/>
    <property type="match status" value="1"/>
</dbReference>
<dbReference type="PANTHER" id="PTHR10430:SF16">
    <property type="entry name" value="PEROXIREDOXIN-5, MITOCHONDRIAL"/>
    <property type="match status" value="1"/>
</dbReference>
<organism evidence="10">
    <name type="scientific">Naegleria gruberi</name>
    <name type="common">Amoeba</name>
    <dbReference type="NCBI Taxonomy" id="5762"/>
    <lineage>
        <taxon>Eukaryota</taxon>
        <taxon>Discoba</taxon>
        <taxon>Heterolobosea</taxon>
        <taxon>Tetramitia</taxon>
        <taxon>Eutetramitia</taxon>
        <taxon>Vahlkampfiidae</taxon>
        <taxon>Naegleria</taxon>
    </lineage>
</organism>
<dbReference type="eggNOG" id="KOG0541">
    <property type="taxonomic scope" value="Eukaryota"/>
</dbReference>
<evidence type="ECO:0000256" key="7">
    <source>
        <dbReference type="RuleBase" id="RU366011"/>
    </source>
</evidence>
<comment type="similarity">
    <text evidence="1 7">Belongs to the peroxiredoxin family. Prx5 subfamily.</text>
</comment>
<reference evidence="9 10" key="1">
    <citation type="journal article" date="2010" name="Cell">
        <title>The genome of Naegleria gruberi illuminates early eukaryotic versatility.</title>
        <authorList>
            <person name="Fritz-Laylin L.K."/>
            <person name="Prochnik S.E."/>
            <person name="Ginger M.L."/>
            <person name="Dacks J.B."/>
            <person name="Carpenter M.L."/>
            <person name="Field M.C."/>
            <person name="Kuo A."/>
            <person name="Paredez A."/>
            <person name="Chapman J."/>
            <person name="Pham J."/>
            <person name="Shu S."/>
            <person name="Neupane R."/>
            <person name="Cipriano M."/>
            <person name="Mancuso J."/>
            <person name="Tu H."/>
            <person name="Salamov A."/>
            <person name="Lindquist E."/>
            <person name="Shapiro H."/>
            <person name="Lucas S."/>
            <person name="Grigoriev I.V."/>
            <person name="Cande W.Z."/>
            <person name="Fulton C."/>
            <person name="Rokhsar D.S."/>
            <person name="Dawson S.C."/>
        </authorList>
    </citation>
    <scope>NUCLEOTIDE SEQUENCE [LARGE SCALE GENOMIC DNA]</scope>
    <source>
        <strain evidence="9 10">NEG-M</strain>
    </source>
</reference>
<evidence type="ECO:0000256" key="2">
    <source>
        <dbReference type="ARBA" id="ARBA00022559"/>
    </source>
</evidence>
<dbReference type="FunCoup" id="D2V4S4">
    <property type="interactions" value="194"/>
</dbReference>
<dbReference type="Pfam" id="PF08534">
    <property type="entry name" value="Redoxin"/>
    <property type="match status" value="1"/>
</dbReference>
<dbReference type="InterPro" id="IPR036249">
    <property type="entry name" value="Thioredoxin-like_sf"/>
</dbReference>
<comment type="function">
    <text evidence="7">Thiol-specific peroxidase that catalyzes the reduction of hydrogen peroxide and organic hydroperoxides to water and alcohols, respectively. Plays a role in cell protection against oxidative stress by detoxifying peroxides.</text>
</comment>
<keyword evidence="5 7" id="KW-0676">Redox-active center</keyword>
<evidence type="ECO:0000313" key="9">
    <source>
        <dbReference type="EMBL" id="EFC48151.1"/>
    </source>
</evidence>
<dbReference type="AlphaFoldDB" id="D2V4S4"/>
<feature type="active site" description="Cysteine sulfenic acid (-SOH) intermediate" evidence="6">
    <location>
        <position position="71"/>
    </location>
</feature>
<evidence type="ECO:0000259" key="8">
    <source>
        <dbReference type="PROSITE" id="PS51352"/>
    </source>
</evidence>
<evidence type="ECO:0000256" key="5">
    <source>
        <dbReference type="ARBA" id="ARBA00023284"/>
    </source>
</evidence>
<evidence type="ECO:0000313" key="10">
    <source>
        <dbReference type="Proteomes" id="UP000006671"/>
    </source>
</evidence>
<keyword evidence="4 7" id="KW-0560">Oxidoreductase</keyword>
<dbReference type="InterPro" id="IPR013766">
    <property type="entry name" value="Thioredoxin_domain"/>
</dbReference>
<dbReference type="InterPro" id="IPR037944">
    <property type="entry name" value="PRX5-like"/>
</dbReference>
<keyword evidence="10" id="KW-1185">Reference proteome</keyword>
<gene>
    <name evidence="9" type="ORF">NAEGRDRAFT_35558</name>
</gene>
<dbReference type="RefSeq" id="XP_002680895.1">
    <property type="nucleotide sequence ID" value="XM_002680849.1"/>
</dbReference>
<dbReference type="GeneID" id="8860530"/>
<dbReference type="GO" id="GO:0008379">
    <property type="term" value="F:thioredoxin peroxidase activity"/>
    <property type="evidence" value="ECO:0007669"/>
    <property type="project" value="InterPro"/>
</dbReference>
<protein>
    <submittedName>
        <fullName evidence="9">Predicted protein</fullName>
    </submittedName>
</protein>
<keyword evidence="2 7" id="KW-0575">Peroxidase</keyword>
<dbReference type="GO" id="GO:0005737">
    <property type="term" value="C:cytoplasm"/>
    <property type="evidence" value="ECO:0007669"/>
    <property type="project" value="TreeGrafter"/>
</dbReference>
<evidence type="ECO:0000256" key="6">
    <source>
        <dbReference type="PIRSR" id="PIRSR637944-1"/>
    </source>
</evidence>
<dbReference type="EMBL" id="GG738852">
    <property type="protein sequence ID" value="EFC48151.1"/>
    <property type="molecule type" value="Genomic_DNA"/>
</dbReference>
<sequence>MLRKTIPLFKKQSLIGSTVVSFRSAHTNVEVKPSTPVKLFKVTNEAVTTDDLFTSGKVIVFGVPGAFTPVCSNKHVPSYLNNSKALKEKGISKIICLSVNDSFVMKAWKEKVASGNEEIEFIADPLGEFTRQVGLEVDLTAAGLGKRSKRFSMLIENGKVKELFVEDSPGQLEKTTAENMLTLL</sequence>
<dbReference type="FunFam" id="3.40.30.10:FF:000020">
    <property type="entry name" value="Peroxiredoxin"/>
    <property type="match status" value="1"/>
</dbReference>
<dbReference type="CDD" id="cd03013">
    <property type="entry name" value="PRX5_like"/>
    <property type="match status" value="1"/>
</dbReference>
<keyword evidence="3 7" id="KW-0049">Antioxidant</keyword>
<dbReference type="PROSITE" id="PS51352">
    <property type="entry name" value="THIOREDOXIN_2"/>
    <property type="match status" value="1"/>
</dbReference>
<dbReference type="KEGG" id="ngr:NAEGRDRAFT_35558"/>
<proteinExistence type="inferred from homology"/>